<organism evidence="2 3">
    <name type="scientific">Motilibacter deserti</name>
    <dbReference type="NCBI Taxonomy" id="2714956"/>
    <lineage>
        <taxon>Bacteria</taxon>
        <taxon>Bacillati</taxon>
        <taxon>Actinomycetota</taxon>
        <taxon>Actinomycetes</taxon>
        <taxon>Motilibacterales</taxon>
        <taxon>Motilibacteraceae</taxon>
        <taxon>Motilibacter</taxon>
    </lineage>
</organism>
<proteinExistence type="predicted"/>
<feature type="compositionally biased region" description="Basic and acidic residues" evidence="1">
    <location>
        <begin position="39"/>
        <end position="55"/>
    </location>
</feature>
<reference evidence="2 3" key="1">
    <citation type="submission" date="2020-03" db="EMBL/GenBank/DDBJ databases">
        <title>Two novel Motilibacter sp.</title>
        <authorList>
            <person name="Liu S."/>
        </authorList>
    </citation>
    <scope>NUCLEOTIDE SEQUENCE [LARGE SCALE GENOMIC DNA]</scope>
    <source>
        <strain evidence="2 3">E257</strain>
    </source>
</reference>
<comment type="caution">
    <text evidence="2">The sequence shown here is derived from an EMBL/GenBank/DDBJ whole genome shotgun (WGS) entry which is preliminary data.</text>
</comment>
<keyword evidence="3" id="KW-1185">Reference proteome</keyword>
<feature type="compositionally biased region" description="Basic and acidic residues" evidence="1">
    <location>
        <begin position="1"/>
        <end position="10"/>
    </location>
</feature>
<gene>
    <name evidence="2" type="ORF">G9H71_08305</name>
</gene>
<accession>A0ABX0GSC8</accession>
<dbReference type="Proteomes" id="UP000800981">
    <property type="component" value="Unassembled WGS sequence"/>
</dbReference>
<name>A0ABX0GSC8_9ACTN</name>
<protein>
    <submittedName>
        <fullName evidence="2">Uncharacterized protein</fullName>
    </submittedName>
</protein>
<feature type="region of interest" description="Disordered" evidence="1">
    <location>
        <begin position="1"/>
        <end position="55"/>
    </location>
</feature>
<dbReference type="RefSeq" id="WP_166280675.1">
    <property type="nucleotide sequence ID" value="NZ_JAANNP010000003.1"/>
</dbReference>
<sequence>MSGSWRDEVPTLHGAQSCPEHPGERPRPACRLCPTPQEQARDHARAARRTERTGRCEAHGDDVALDVFDRCLACRPALADVREKPARPGPDPYAGVRAMIEQCAAYARRPRS</sequence>
<evidence type="ECO:0000313" key="3">
    <source>
        <dbReference type="Proteomes" id="UP000800981"/>
    </source>
</evidence>
<dbReference type="EMBL" id="JAANNP010000003">
    <property type="protein sequence ID" value="NHC13781.1"/>
    <property type="molecule type" value="Genomic_DNA"/>
</dbReference>
<evidence type="ECO:0000313" key="2">
    <source>
        <dbReference type="EMBL" id="NHC13781.1"/>
    </source>
</evidence>
<evidence type="ECO:0000256" key="1">
    <source>
        <dbReference type="SAM" id="MobiDB-lite"/>
    </source>
</evidence>